<accession>A0A1R3IWV3</accession>
<dbReference type="Gramene" id="OMO87010">
    <property type="protein sequence ID" value="OMO87010"/>
    <property type="gene ID" value="CCACVL1_09324"/>
</dbReference>
<name>A0A1R3IWV3_COCAP</name>
<comment type="caution">
    <text evidence="1">The sequence shown here is derived from an EMBL/GenBank/DDBJ whole genome shotgun (WGS) entry which is preliminary data.</text>
</comment>
<dbReference type="AlphaFoldDB" id="A0A1R3IWV3"/>
<reference evidence="1 2" key="1">
    <citation type="submission" date="2013-09" db="EMBL/GenBank/DDBJ databases">
        <title>Corchorus capsularis genome sequencing.</title>
        <authorList>
            <person name="Alam M."/>
            <person name="Haque M.S."/>
            <person name="Islam M.S."/>
            <person name="Emdad E.M."/>
            <person name="Islam M.M."/>
            <person name="Ahmed B."/>
            <person name="Halim A."/>
            <person name="Hossen Q.M.M."/>
            <person name="Hossain M.Z."/>
            <person name="Ahmed R."/>
            <person name="Khan M.M."/>
            <person name="Islam R."/>
            <person name="Rashid M.M."/>
            <person name="Khan S.A."/>
            <person name="Rahman M.S."/>
            <person name="Alam M."/>
        </authorList>
    </citation>
    <scope>NUCLEOTIDE SEQUENCE [LARGE SCALE GENOMIC DNA]</scope>
    <source>
        <strain evidence="2">cv. CVL-1</strain>
        <tissue evidence="1">Whole seedling</tissue>
    </source>
</reference>
<dbReference type="EMBL" id="AWWV01009342">
    <property type="protein sequence ID" value="OMO87010.1"/>
    <property type="molecule type" value="Genomic_DNA"/>
</dbReference>
<dbReference type="Proteomes" id="UP000188268">
    <property type="component" value="Unassembled WGS sequence"/>
</dbReference>
<organism evidence="1 2">
    <name type="scientific">Corchorus capsularis</name>
    <name type="common">Jute</name>
    <dbReference type="NCBI Taxonomy" id="210143"/>
    <lineage>
        <taxon>Eukaryota</taxon>
        <taxon>Viridiplantae</taxon>
        <taxon>Streptophyta</taxon>
        <taxon>Embryophyta</taxon>
        <taxon>Tracheophyta</taxon>
        <taxon>Spermatophyta</taxon>
        <taxon>Magnoliopsida</taxon>
        <taxon>eudicotyledons</taxon>
        <taxon>Gunneridae</taxon>
        <taxon>Pentapetalae</taxon>
        <taxon>rosids</taxon>
        <taxon>malvids</taxon>
        <taxon>Malvales</taxon>
        <taxon>Malvaceae</taxon>
        <taxon>Grewioideae</taxon>
        <taxon>Apeibeae</taxon>
        <taxon>Corchorus</taxon>
    </lineage>
</organism>
<sequence length="56" mass="6200">MAVVALMKSFRTCDFPPSKSVGIKPQKYHGHGTLNRTGPDRLVLLTCQRGLFLLVT</sequence>
<gene>
    <name evidence="1" type="ORF">CCACVL1_09324</name>
</gene>
<keyword evidence="2" id="KW-1185">Reference proteome</keyword>
<protein>
    <submittedName>
        <fullName evidence="1">Uncharacterized protein</fullName>
    </submittedName>
</protein>
<proteinExistence type="predicted"/>
<evidence type="ECO:0000313" key="1">
    <source>
        <dbReference type="EMBL" id="OMO87010.1"/>
    </source>
</evidence>
<evidence type="ECO:0000313" key="2">
    <source>
        <dbReference type="Proteomes" id="UP000188268"/>
    </source>
</evidence>